<dbReference type="RefSeq" id="WP_062085572.1">
    <property type="nucleotide sequence ID" value="NZ_FCOK02000016.1"/>
</dbReference>
<keyword evidence="2" id="KW-0808">Transferase</keyword>
<reference evidence="2 3" key="1">
    <citation type="submission" date="2016-01" db="EMBL/GenBank/DDBJ databases">
        <authorList>
            <person name="Oliw E.H."/>
        </authorList>
    </citation>
    <scope>NUCLEOTIDE SEQUENCE [LARGE SCALE GENOMIC DNA]</scope>
    <source>
        <strain evidence="2">LMG 27134</strain>
    </source>
</reference>
<dbReference type="GO" id="GO:0016758">
    <property type="term" value="F:hexosyltransferase activity"/>
    <property type="evidence" value="ECO:0007669"/>
    <property type="project" value="UniProtKB-ARBA"/>
</dbReference>
<dbReference type="SUPFAM" id="SSF53448">
    <property type="entry name" value="Nucleotide-diphospho-sugar transferases"/>
    <property type="match status" value="1"/>
</dbReference>
<dbReference type="Pfam" id="PF00535">
    <property type="entry name" value="Glycos_transf_2"/>
    <property type="match status" value="1"/>
</dbReference>
<dbReference type="InterPro" id="IPR029044">
    <property type="entry name" value="Nucleotide-diphossugar_trans"/>
</dbReference>
<dbReference type="AlphaFoldDB" id="A0A158GLN9"/>
<dbReference type="Gene3D" id="3.90.550.10">
    <property type="entry name" value="Spore Coat Polysaccharide Biosynthesis Protein SpsA, Chain A"/>
    <property type="match status" value="1"/>
</dbReference>
<dbReference type="PANTHER" id="PTHR22916">
    <property type="entry name" value="GLYCOSYLTRANSFERASE"/>
    <property type="match status" value="1"/>
</dbReference>
<proteinExistence type="predicted"/>
<protein>
    <submittedName>
        <fullName evidence="2">Glycosyl transferase family 2</fullName>
    </submittedName>
</protein>
<sequence length="295" mass="33402">MQTRATVDVSMVVANFNNGRYLEDFFHSILNSTSQPREVIFVDDGSTDNSLIIAQRASDALDHVKIIALSKNVGFANALNIGIANCSSTYIMRMDPDDVLLPERIERQYEYITRDALDVVGSNAVIFHDSTNLPIGRTNFPARHADIETTILRGEHGVLHPTVLGRASFFKNVPYIQENVPAEDYDIFARFLKAGARFGNVAEPLIHYRIHDKSASSRLRYATIARTFRLRDTIFGGYTSRWKIVSYYCFIKSYRNYLGSRSVVSKSLWGALSSLCYPQKLVRKIATRTVYRPGR</sequence>
<gene>
    <name evidence="2" type="ORF">AWB69_02873</name>
</gene>
<dbReference type="InterPro" id="IPR001173">
    <property type="entry name" value="Glyco_trans_2-like"/>
</dbReference>
<dbReference type="PANTHER" id="PTHR22916:SF3">
    <property type="entry name" value="UDP-GLCNAC:BETAGAL BETA-1,3-N-ACETYLGLUCOSAMINYLTRANSFERASE-LIKE PROTEIN 1"/>
    <property type="match status" value="1"/>
</dbReference>
<organism evidence="2 3">
    <name type="scientific">Caballeronia udeis</name>
    <dbReference type="NCBI Taxonomy" id="1232866"/>
    <lineage>
        <taxon>Bacteria</taxon>
        <taxon>Pseudomonadati</taxon>
        <taxon>Pseudomonadota</taxon>
        <taxon>Betaproteobacteria</taxon>
        <taxon>Burkholderiales</taxon>
        <taxon>Burkholderiaceae</taxon>
        <taxon>Caballeronia</taxon>
    </lineage>
</organism>
<evidence type="ECO:0000313" key="2">
    <source>
        <dbReference type="EMBL" id="SAL32777.1"/>
    </source>
</evidence>
<dbReference type="Proteomes" id="UP000054683">
    <property type="component" value="Unassembled WGS sequence"/>
</dbReference>
<evidence type="ECO:0000313" key="3">
    <source>
        <dbReference type="Proteomes" id="UP000054683"/>
    </source>
</evidence>
<accession>A0A158GLN9</accession>
<name>A0A158GLN9_9BURK</name>
<dbReference type="EMBL" id="FCOK02000016">
    <property type="protein sequence ID" value="SAL32777.1"/>
    <property type="molecule type" value="Genomic_DNA"/>
</dbReference>
<evidence type="ECO:0000259" key="1">
    <source>
        <dbReference type="Pfam" id="PF00535"/>
    </source>
</evidence>
<feature type="domain" description="Glycosyltransferase 2-like" evidence="1">
    <location>
        <begin position="10"/>
        <end position="160"/>
    </location>
</feature>